<dbReference type="RefSeq" id="WP_185032109.1">
    <property type="nucleotide sequence ID" value="NZ_JACHMQ010000001.1"/>
</dbReference>
<protein>
    <submittedName>
        <fullName evidence="2">Uncharacterized protein</fullName>
    </submittedName>
</protein>
<evidence type="ECO:0000256" key="1">
    <source>
        <dbReference type="SAM" id="MobiDB-lite"/>
    </source>
</evidence>
<dbReference type="EMBL" id="JACHMQ010000001">
    <property type="protein sequence ID" value="MBB6399932.1"/>
    <property type="molecule type" value="Genomic_DNA"/>
</dbReference>
<evidence type="ECO:0000313" key="3">
    <source>
        <dbReference type="Proteomes" id="UP000546324"/>
    </source>
</evidence>
<sequence>MAHDHAQTDHETEQFAHDLEGADRSLKRAVGQPGALAGPATVYGVLDAVHTALSGLDQLFLQLERFLVRQHLDRQLVHDHGVSLDETLETFSRAVLHARHLGTGCSEAVDQARSTINHVHGRGLPPMVRATPSPDPVAEPVHTAALRRADPQATRPDNGRLRTRWFGNSRREAGA</sequence>
<name>A0A7X0L2W0_9ACTN</name>
<reference evidence="2 3" key="1">
    <citation type="submission" date="2020-08" db="EMBL/GenBank/DDBJ databases">
        <title>Sequencing the genomes of 1000 actinobacteria strains.</title>
        <authorList>
            <person name="Klenk H.-P."/>
        </authorList>
    </citation>
    <scope>NUCLEOTIDE SEQUENCE [LARGE SCALE GENOMIC DNA]</scope>
    <source>
        <strain evidence="2 3">DSM 43675</strain>
    </source>
</reference>
<feature type="region of interest" description="Disordered" evidence="1">
    <location>
        <begin position="146"/>
        <end position="175"/>
    </location>
</feature>
<organism evidence="2 3">
    <name type="scientific">Actinomadura coerulea</name>
    <dbReference type="NCBI Taxonomy" id="46159"/>
    <lineage>
        <taxon>Bacteria</taxon>
        <taxon>Bacillati</taxon>
        <taxon>Actinomycetota</taxon>
        <taxon>Actinomycetes</taxon>
        <taxon>Streptosporangiales</taxon>
        <taxon>Thermomonosporaceae</taxon>
        <taxon>Actinomadura</taxon>
    </lineage>
</organism>
<comment type="caution">
    <text evidence="2">The sequence shown here is derived from an EMBL/GenBank/DDBJ whole genome shotgun (WGS) entry which is preliminary data.</text>
</comment>
<accession>A0A7X0L2W0</accession>
<dbReference type="AlphaFoldDB" id="A0A7X0L2W0"/>
<gene>
    <name evidence="2" type="ORF">BKA00_006846</name>
</gene>
<dbReference type="Proteomes" id="UP000546324">
    <property type="component" value="Unassembled WGS sequence"/>
</dbReference>
<keyword evidence="3" id="KW-1185">Reference proteome</keyword>
<proteinExistence type="predicted"/>
<evidence type="ECO:0000313" key="2">
    <source>
        <dbReference type="EMBL" id="MBB6399932.1"/>
    </source>
</evidence>